<organism evidence="8 9">
    <name type="scientific">Furculomyces boomerangus</name>
    <dbReference type="NCBI Taxonomy" id="61424"/>
    <lineage>
        <taxon>Eukaryota</taxon>
        <taxon>Fungi</taxon>
        <taxon>Fungi incertae sedis</taxon>
        <taxon>Zoopagomycota</taxon>
        <taxon>Kickxellomycotina</taxon>
        <taxon>Harpellomycetes</taxon>
        <taxon>Harpellales</taxon>
        <taxon>Harpellaceae</taxon>
        <taxon>Furculomyces</taxon>
    </lineage>
</organism>
<dbReference type="Gene3D" id="3.40.50.150">
    <property type="entry name" value="Vaccinia Virus protein VP39"/>
    <property type="match status" value="1"/>
</dbReference>
<dbReference type="AlphaFoldDB" id="A0A2T9YRP7"/>
<dbReference type="Pfam" id="PF09243">
    <property type="entry name" value="Rsm22"/>
    <property type="match status" value="1"/>
</dbReference>
<keyword evidence="9" id="KW-1185">Reference proteome</keyword>
<evidence type="ECO:0000256" key="7">
    <source>
        <dbReference type="ARBA" id="ARBA00045681"/>
    </source>
</evidence>
<comment type="function">
    <text evidence="7">Mitochondrial ribosome (mitoribosome) assembly factor. Binds at the interface of the head and body domains of the mitochondrial small ribosomal subunit (mt-SSU), occluding the mRNA channel and preventing compaction of the head domain towards the body. Probable inactive methyltransferase: retains the characteristic folding and ability to bind S-adenosyl-L-methionine, but it probably lost its methyltransferase activity.</text>
</comment>
<protein>
    <recommendedName>
        <fullName evidence="10">Methyltransferase domain-containing protein</fullName>
    </recommendedName>
</protein>
<dbReference type="GO" id="GO:0051536">
    <property type="term" value="F:iron-sulfur cluster binding"/>
    <property type="evidence" value="ECO:0007669"/>
    <property type="project" value="UniProtKB-KW"/>
</dbReference>
<dbReference type="Proteomes" id="UP000245699">
    <property type="component" value="Unassembled WGS sequence"/>
</dbReference>
<dbReference type="STRING" id="61424.A0A2T9YRP7"/>
<dbReference type="OrthoDB" id="421327at2759"/>
<gene>
    <name evidence="8" type="ORF">BB559_002844</name>
</gene>
<dbReference type="EMBL" id="MBFT01000213">
    <property type="protein sequence ID" value="PVU95030.1"/>
    <property type="molecule type" value="Genomic_DNA"/>
</dbReference>
<dbReference type="InterPro" id="IPR052571">
    <property type="entry name" value="Mt_RNA_Methyltransferase"/>
</dbReference>
<keyword evidence="2" id="KW-0479">Metal-binding</keyword>
<keyword evidence="5" id="KW-0411">Iron-sulfur</keyword>
<dbReference type="GO" id="GO:0008168">
    <property type="term" value="F:methyltransferase activity"/>
    <property type="evidence" value="ECO:0007669"/>
    <property type="project" value="InterPro"/>
</dbReference>
<dbReference type="InterPro" id="IPR015324">
    <property type="entry name" value="Ribosomal_Rsm22-like"/>
</dbReference>
<accession>A0A2T9YRP7</accession>
<evidence type="ECO:0000256" key="2">
    <source>
        <dbReference type="ARBA" id="ARBA00022723"/>
    </source>
</evidence>
<dbReference type="PANTHER" id="PTHR13184:SF5">
    <property type="entry name" value="METHYLTRANSFERASE-LIKE PROTEIN 17, MITOCHONDRIAL"/>
    <property type="match status" value="1"/>
</dbReference>
<evidence type="ECO:0008006" key="10">
    <source>
        <dbReference type="Google" id="ProtNLM"/>
    </source>
</evidence>
<evidence type="ECO:0000256" key="6">
    <source>
        <dbReference type="ARBA" id="ARBA00023128"/>
    </source>
</evidence>
<dbReference type="GO" id="GO:0046872">
    <property type="term" value="F:metal ion binding"/>
    <property type="evidence" value="ECO:0007669"/>
    <property type="project" value="UniProtKB-KW"/>
</dbReference>
<keyword evidence="3" id="KW-0809">Transit peptide</keyword>
<evidence type="ECO:0000256" key="3">
    <source>
        <dbReference type="ARBA" id="ARBA00022946"/>
    </source>
</evidence>
<sequence length="471" mass="54543">MKKSSGIRLLSYTRNLYNKHIHEEGNLHSGYKKANVVIPPPPEPYSRLNELPTETEADALIKESVESLDTFYKEYYEEYIERKKPVVRDIEPIKLGRKYIGMIVLPQFLIEAAMEYLKDKDKKLLRVDTLRIIDSLRSTEKLNLEKYKKNSKLRVKSENGLEENDDTSNVYINGKAAETPKNVVKDQVHSLLNNEVVLSPHNLEYGRRESSAYLASRFPSTFGVITNIFNEISKRIPDFKPKRILDYGCGPGTTLWSANEIWGGKVEYYYGVDVSENMLELAESIIESSGDNLKVKERRFERYLAPEREDKKYDVVVSSFTFSELYNDDLRKKTLESLWSQTRDVLVLVDRGTALGGKYISDARKWFMGRKKAKEDQEEFHFLAPCPHDKECPLETSTMWCHFSQRVQRPEMTMKSKHAKSNEEDLKYSYLVVRRGSRPLAVDGNESLEKESYIGITLLEYGTFLSKQDVL</sequence>
<keyword evidence="6" id="KW-0496">Mitochondrion</keyword>
<dbReference type="GO" id="GO:0006412">
    <property type="term" value="P:translation"/>
    <property type="evidence" value="ECO:0007669"/>
    <property type="project" value="InterPro"/>
</dbReference>
<comment type="caution">
    <text evidence="8">The sequence shown here is derived from an EMBL/GenBank/DDBJ whole genome shotgun (WGS) entry which is preliminary data.</text>
</comment>
<evidence type="ECO:0000256" key="5">
    <source>
        <dbReference type="ARBA" id="ARBA00023014"/>
    </source>
</evidence>
<dbReference type="PANTHER" id="PTHR13184">
    <property type="entry name" value="37S RIBOSOMAL PROTEIN S22"/>
    <property type="match status" value="1"/>
</dbReference>
<dbReference type="GO" id="GO:0005763">
    <property type="term" value="C:mitochondrial small ribosomal subunit"/>
    <property type="evidence" value="ECO:0007669"/>
    <property type="project" value="TreeGrafter"/>
</dbReference>
<evidence type="ECO:0000256" key="1">
    <source>
        <dbReference type="ARBA" id="ARBA00004173"/>
    </source>
</evidence>
<reference evidence="8 9" key="1">
    <citation type="journal article" date="2018" name="MBio">
        <title>Comparative Genomics Reveals the Core Gene Toolbox for the Fungus-Insect Symbiosis.</title>
        <authorList>
            <person name="Wang Y."/>
            <person name="Stata M."/>
            <person name="Wang W."/>
            <person name="Stajich J.E."/>
            <person name="White M.M."/>
            <person name="Moncalvo J.M."/>
        </authorList>
    </citation>
    <scope>NUCLEOTIDE SEQUENCE [LARGE SCALE GENOMIC DNA]</scope>
    <source>
        <strain evidence="8 9">AUS-77-4</strain>
    </source>
</reference>
<dbReference type="SUPFAM" id="SSF53335">
    <property type="entry name" value="S-adenosyl-L-methionine-dependent methyltransferases"/>
    <property type="match status" value="1"/>
</dbReference>
<name>A0A2T9YRP7_9FUNG</name>
<proteinExistence type="predicted"/>
<comment type="subcellular location">
    <subcellularLocation>
        <location evidence="1">Mitochondrion</location>
    </subcellularLocation>
</comment>
<evidence type="ECO:0000313" key="9">
    <source>
        <dbReference type="Proteomes" id="UP000245699"/>
    </source>
</evidence>
<dbReference type="InterPro" id="IPR029063">
    <property type="entry name" value="SAM-dependent_MTases_sf"/>
</dbReference>
<keyword evidence="4" id="KW-0408">Iron</keyword>
<dbReference type="GO" id="GO:0003735">
    <property type="term" value="F:structural constituent of ribosome"/>
    <property type="evidence" value="ECO:0007669"/>
    <property type="project" value="TreeGrafter"/>
</dbReference>
<dbReference type="CDD" id="cd02440">
    <property type="entry name" value="AdoMet_MTases"/>
    <property type="match status" value="1"/>
</dbReference>
<evidence type="ECO:0000256" key="4">
    <source>
        <dbReference type="ARBA" id="ARBA00023004"/>
    </source>
</evidence>
<evidence type="ECO:0000313" key="8">
    <source>
        <dbReference type="EMBL" id="PVU95030.1"/>
    </source>
</evidence>